<dbReference type="RefSeq" id="WP_244183548.1">
    <property type="nucleotide sequence ID" value="NZ_JBJGBS010000031.1"/>
</dbReference>
<proteinExistence type="predicted"/>
<dbReference type="Proteomes" id="UP001637990">
    <property type="component" value="Unassembled WGS sequence"/>
</dbReference>
<sequence length="230" mass="24862">MNSFRQGRRIATALSSSALLLGLVACAEPSNAHQEKAMQDVTSAELKSEQDRVAAISDAALPPGSAPMMTWKGYPALQPGPELSPHQLLEQVQALAKAIRGYSDSDPSKVEQVLGLVLPPDAEQERRGVSGRVGKGSYSWAVWKPYPESPGHTVELTLTADACLVYDAIRVPLEANSFRVYVPTFGDDHRISFDTEVGPFLGLFIAVTPDRRDAPTCVTVVSFELGRRDA</sequence>
<feature type="chain" id="PRO_5045224125" description="Lipoprotein" evidence="1">
    <location>
        <begin position="28"/>
        <end position="230"/>
    </location>
</feature>
<evidence type="ECO:0008006" key="4">
    <source>
        <dbReference type="Google" id="ProtNLM"/>
    </source>
</evidence>
<keyword evidence="3" id="KW-1185">Reference proteome</keyword>
<evidence type="ECO:0000313" key="2">
    <source>
        <dbReference type="EMBL" id="MFO3705169.1"/>
    </source>
</evidence>
<reference evidence="2 3" key="1">
    <citation type="submission" date="2024-11" db="EMBL/GenBank/DDBJ databases">
        <title>Genome sequencing of Xanthomonas codiaei.</title>
        <authorList>
            <person name="Studholme D.J."/>
        </authorList>
    </citation>
    <scope>NUCLEOTIDE SEQUENCE [LARGE SCALE GENOMIC DNA]</scope>
    <source>
        <strain evidence="2 3">NCPPB 4350</strain>
    </source>
</reference>
<protein>
    <recommendedName>
        <fullName evidence="4">Lipoprotein</fullName>
    </recommendedName>
</protein>
<feature type="signal peptide" evidence="1">
    <location>
        <begin position="1"/>
        <end position="27"/>
    </location>
</feature>
<dbReference type="PROSITE" id="PS51257">
    <property type="entry name" value="PROKAR_LIPOPROTEIN"/>
    <property type="match status" value="1"/>
</dbReference>
<accession>A0ABW9MLW0</accession>
<name>A0ABW9MLW0_9XANT</name>
<evidence type="ECO:0000313" key="3">
    <source>
        <dbReference type="Proteomes" id="UP001637990"/>
    </source>
</evidence>
<comment type="caution">
    <text evidence="2">The sequence shown here is derived from an EMBL/GenBank/DDBJ whole genome shotgun (WGS) entry which is preliminary data.</text>
</comment>
<dbReference type="EMBL" id="JBJGBS010000031">
    <property type="protein sequence ID" value="MFO3705169.1"/>
    <property type="molecule type" value="Genomic_DNA"/>
</dbReference>
<keyword evidence="1" id="KW-0732">Signal</keyword>
<gene>
    <name evidence="2" type="ORF">ACI6Q5_09285</name>
</gene>
<evidence type="ECO:0000256" key="1">
    <source>
        <dbReference type="SAM" id="SignalP"/>
    </source>
</evidence>
<organism evidence="2 3">
    <name type="scientific">Xanthomonas codiaei</name>
    <dbReference type="NCBI Taxonomy" id="56463"/>
    <lineage>
        <taxon>Bacteria</taxon>
        <taxon>Pseudomonadati</taxon>
        <taxon>Pseudomonadota</taxon>
        <taxon>Gammaproteobacteria</taxon>
        <taxon>Lysobacterales</taxon>
        <taxon>Lysobacteraceae</taxon>
        <taxon>Xanthomonas</taxon>
    </lineage>
</organism>